<protein>
    <submittedName>
        <fullName evidence="1">Uncharacterized protein</fullName>
    </submittedName>
</protein>
<dbReference type="EMBL" id="BBNS01000002">
    <property type="protein sequence ID" value="GAL69702.1"/>
    <property type="molecule type" value="Genomic_DNA"/>
</dbReference>
<accession>A0A090WQJ3</accession>
<proteinExistence type="predicted"/>
<sequence length="39" mass="4061">MGAVRASQFIGLEGATTGGLEGTKVPSKYLPVGQALLWR</sequence>
<dbReference type="AlphaFoldDB" id="A0A090WQJ3"/>
<comment type="caution">
    <text evidence="1">The sequence shown here is derived from an EMBL/GenBank/DDBJ whole genome shotgun (WGS) entry which is preliminary data.</text>
</comment>
<reference evidence="1 2" key="1">
    <citation type="journal article" date="2014" name="Genome Announc.">
        <title>Draft Genome Sequence of Marine Flavobacterium Jejuia pallidilutea Strain 11shimoA1 and Pigmentation Mutants.</title>
        <authorList>
            <person name="Takatani N."/>
            <person name="Nakanishi M."/>
            <person name="Meirelles P."/>
            <person name="Mino S."/>
            <person name="Suda W."/>
            <person name="Oshima K."/>
            <person name="Hattori M."/>
            <person name="Ohkuma M."/>
            <person name="Hosokawa M."/>
            <person name="Miyashita K."/>
            <person name="Thompson F.L."/>
            <person name="Niwa A."/>
            <person name="Sawabe T."/>
            <person name="Sawabe T."/>
        </authorList>
    </citation>
    <scope>NUCLEOTIDE SEQUENCE [LARGE SCALE GENOMIC DNA]</scope>
    <source>
        <strain evidence="2">JCM19302</strain>
    </source>
</reference>
<evidence type="ECO:0000313" key="2">
    <source>
        <dbReference type="Proteomes" id="UP000029646"/>
    </source>
</evidence>
<dbReference type="Proteomes" id="UP000029646">
    <property type="component" value="Unassembled WGS sequence"/>
</dbReference>
<organism evidence="1 2">
    <name type="scientific">Jejuia pallidilutea</name>
    <dbReference type="NCBI Taxonomy" id="504487"/>
    <lineage>
        <taxon>Bacteria</taxon>
        <taxon>Pseudomonadati</taxon>
        <taxon>Bacteroidota</taxon>
        <taxon>Flavobacteriia</taxon>
        <taxon>Flavobacteriales</taxon>
        <taxon>Flavobacteriaceae</taxon>
        <taxon>Jejuia</taxon>
    </lineage>
</organism>
<gene>
    <name evidence="1" type="ORF">JCM19302_3891</name>
</gene>
<evidence type="ECO:0000313" key="1">
    <source>
        <dbReference type="EMBL" id="GAL69702.1"/>
    </source>
</evidence>
<name>A0A090WQJ3_9FLAO</name>